<proteinExistence type="predicted"/>
<comment type="caution">
    <text evidence="2">The sequence shown here is derived from an EMBL/GenBank/DDBJ whole genome shotgun (WGS) entry which is preliminary data.</text>
</comment>
<dbReference type="InterPro" id="IPR051021">
    <property type="entry name" value="Mito_Ser/Thr_phosphatase"/>
</dbReference>
<accession>A0A554WGH6</accession>
<keyword evidence="3" id="KW-1185">Reference proteome</keyword>
<dbReference type="SUPFAM" id="SSF53254">
    <property type="entry name" value="Phosphoglycerate mutase-like"/>
    <property type="match status" value="1"/>
</dbReference>
<reference evidence="2 3" key="1">
    <citation type="submission" date="2019-07" db="EMBL/GenBank/DDBJ databases">
        <title>Tepidimonas aquatica CLN-1 draft genome.</title>
        <authorList>
            <person name="Da Costa M.S."/>
            <person name="Froufe H.J.C."/>
            <person name="Egas C."/>
            <person name="Albuquerque L."/>
        </authorList>
    </citation>
    <scope>NUCLEOTIDE SEQUENCE [LARGE SCALE GENOMIC DNA]</scope>
    <source>
        <strain evidence="2 3">CLN-1</strain>
    </source>
</reference>
<dbReference type="Gene3D" id="3.40.50.1240">
    <property type="entry name" value="Phosphoglycerate mutase-like"/>
    <property type="match status" value="1"/>
</dbReference>
<dbReference type="GO" id="GO:0016787">
    <property type="term" value="F:hydrolase activity"/>
    <property type="evidence" value="ECO:0007669"/>
    <property type="project" value="UniProtKB-KW"/>
</dbReference>
<dbReference type="Proteomes" id="UP000318554">
    <property type="component" value="Unassembled WGS sequence"/>
</dbReference>
<evidence type="ECO:0000313" key="3">
    <source>
        <dbReference type="Proteomes" id="UP000318554"/>
    </source>
</evidence>
<evidence type="ECO:0000313" key="2">
    <source>
        <dbReference type="EMBL" id="TSE22673.1"/>
    </source>
</evidence>
<dbReference type="PANTHER" id="PTHR20935">
    <property type="entry name" value="PHOSPHOGLYCERATE MUTASE-RELATED"/>
    <property type="match status" value="1"/>
</dbReference>
<dbReference type="CDD" id="cd07067">
    <property type="entry name" value="HP_PGM_like"/>
    <property type="match status" value="1"/>
</dbReference>
<gene>
    <name evidence="2" type="ORF">Taqua_01983</name>
</gene>
<dbReference type="Pfam" id="PF00300">
    <property type="entry name" value="His_Phos_1"/>
    <property type="match status" value="1"/>
</dbReference>
<dbReference type="EMBL" id="VJNA01000027">
    <property type="protein sequence ID" value="TSE22673.1"/>
    <property type="molecule type" value="Genomic_DNA"/>
</dbReference>
<name>A0A554WGH6_9BURK</name>
<dbReference type="InterPro" id="IPR013078">
    <property type="entry name" value="His_Pase_superF_clade-1"/>
</dbReference>
<sequence length="226" mass="25264">MPRMGTLHLVRHAQASFGSDDYDQLSPLGWQQAQRLGEHLHAHGLEVGAVLCGTLRRHHQTWEGMRRAWPSLPEPVVWPGLDEYDSAALIEALHAPCAGDPHTPQGYRAHFRLLRDALRRWMDGVITPRGMPPYEDWRRAALEVLDHARQQHAQGELLVISSGGPIATLVGHLLGVQPETTVELNLRLRNTALSEVAVTPKRCALVSFNALPHLSAPQHRDWITYA</sequence>
<keyword evidence="1" id="KW-0378">Hydrolase</keyword>
<organism evidence="2 3">
    <name type="scientific">Tepidimonas aquatica</name>
    <dbReference type="NCBI Taxonomy" id="247482"/>
    <lineage>
        <taxon>Bacteria</taxon>
        <taxon>Pseudomonadati</taxon>
        <taxon>Pseudomonadota</taxon>
        <taxon>Betaproteobacteria</taxon>
        <taxon>Burkholderiales</taxon>
        <taxon>Tepidimonas</taxon>
    </lineage>
</organism>
<evidence type="ECO:0000256" key="1">
    <source>
        <dbReference type="ARBA" id="ARBA00022801"/>
    </source>
</evidence>
<protein>
    <submittedName>
        <fullName evidence="2">SixA: phosphohistidine phosphatase SixA</fullName>
    </submittedName>
</protein>
<dbReference type="InterPro" id="IPR029033">
    <property type="entry name" value="His_PPase_superfam"/>
</dbReference>
<dbReference type="AlphaFoldDB" id="A0A554WGH6"/>
<dbReference type="SMART" id="SM00855">
    <property type="entry name" value="PGAM"/>
    <property type="match status" value="1"/>
</dbReference>